<organism evidence="6">
    <name type="scientific">marine metagenome</name>
    <dbReference type="NCBI Taxonomy" id="408172"/>
    <lineage>
        <taxon>unclassified sequences</taxon>
        <taxon>metagenomes</taxon>
        <taxon>ecological metagenomes</taxon>
    </lineage>
</organism>
<evidence type="ECO:0000256" key="3">
    <source>
        <dbReference type="ARBA" id="ARBA00023002"/>
    </source>
</evidence>
<evidence type="ECO:0000256" key="4">
    <source>
        <dbReference type="ARBA" id="ARBA00023033"/>
    </source>
</evidence>
<dbReference type="Pfam" id="PF00296">
    <property type="entry name" value="Bac_luciferase"/>
    <property type="match status" value="1"/>
</dbReference>
<evidence type="ECO:0000259" key="5">
    <source>
        <dbReference type="Pfam" id="PF00296"/>
    </source>
</evidence>
<sequence>MRARNIKVGLHIPAASSGPLPSSSEYIEFFKQSEAMGYDSLWTEDRIFHGANFLEPLTLLSWAAANTERIQLGTAVLLLALRNAPALARQISSMDYLSGGRLNLGISIGGRPAEYLGLGLKQSERVAHLRESITVLNLLLSGEPVTYSGRFYKLDEATVRPGVARPGGVPLYMGGRVDAVLQRAAEMTNGWIGGPFSPPEDYRTTLDTVHEYARQIGRDSRDLEAGKLVYVSVDDDKQRALEKLKPFISDYYGQRIDITEHGVFGPADEVIERLRAFADAGVTMFMLGVPTLDITHIERIAKDVVPYLQS</sequence>
<dbReference type="AlphaFoldDB" id="A0A382BQZ7"/>
<evidence type="ECO:0000256" key="1">
    <source>
        <dbReference type="ARBA" id="ARBA00022630"/>
    </source>
</evidence>
<dbReference type="EMBL" id="UINC01030718">
    <property type="protein sequence ID" value="SVB15567.1"/>
    <property type="molecule type" value="Genomic_DNA"/>
</dbReference>
<keyword evidence="3" id="KW-0560">Oxidoreductase</keyword>
<name>A0A382BQZ7_9ZZZZ</name>
<feature type="domain" description="Luciferase-like" evidence="5">
    <location>
        <begin position="21"/>
        <end position="252"/>
    </location>
</feature>
<evidence type="ECO:0000313" key="6">
    <source>
        <dbReference type="EMBL" id="SVB15567.1"/>
    </source>
</evidence>
<dbReference type="PANTHER" id="PTHR42847">
    <property type="entry name" value="ALKANESULFONATE MONOOXYGENASE"/>
    <property type="match status" value="1"/>
</dbReference>
<keyword evidence="1" id="KW-0285">Flavoprotein</keyword>
<proteinExistence type="predicted"/>
<gene>
    <name evidence="6" type="ORF">METZ01_LOCUS168421</name>
</gene>
<dbReference type="GO" id="GO:0046306">
    <property type="term" value="P:alkanesulfonate catabolic process"/>
    <property type="evidence" value="ECO:0007669"/>
    <property type="project" value="TreeGrafter"/>
</dbReference>
<evidence type="ECO:0000256" key="2">
    <source>
        <dbReference type="ARBA" id="ARBA00022643"/>
    </source>
</evidence>
<dbReference type="Gene3D" id="3.20.20.30">
    <property type="entry name" value="Luciferase-like domain"/>
    <property type="match status" value="1"/>
</dbReference>
<accession>A0A382BQZ7</accession>
<keyword evidence="2" id="KW-0288">FMN</keyword>
<keyword evidence="4" id="KW-0503">Monooxygenase</keyword>
<dbReference type="SUPFAM" id="SSF51679">
    <property type="entry name" value="Bacterial luciferase-like"/>
    <property type="match status" value="1"/>
</dbReference>
<reference evidence="6" key="1">
    <citation type="submission" date="2018-05" db="EMBL/GenBank/DDBJ databases">
        <authorList>
            <person name="Lanie J.A."/>
            <person name="Ng W.-L."/>
            <person name="Kazmierczak K.M."/>
            <person name="Andrzejewski T.M."/>
            <person name="Davidsen T.M."/>
            <person name="Wayne K.J."/>
            <person name="Tettelin H."/>
            <person name="Glass J.I."/>
            <person name="Rusch D."/>
            <person name="Podicherti R."/>
            <person name="Tsui H.-C.T."/>
            <person name="Winkler M.E."/>
        </authorList>
    </citation>
    <scope>NUCLEOTIDE SEQUENCE</scope>
</reference>
<dbReference type="InterPro" id="IPR011251">
    <property type="entry name" value="Luciferase-like_dom"/>
</dbReference>
<dbReference type="InterPro" id="IPR036661">
    <property type="entry name" value="Luciferase-like_sf"/>
</dbReference>
<dbReference type="PANTHER" id="PTHR42847:SF4">
    <property type="entry name" value="ALKANESULFONATE MONOOXYGENASE-RELATED"/>
    <property type="match status" value="1"/>
</dbReference>
<dbReference type="GO" id="GO:0008726">
    <property type="term" value="F:alkanesulfonate monooxygenase activity"/>
    <property type="evidence" value="ECO:0007669"/>
    <property type="project" value="TreeGrafter"/>
</dbReference>
<dbReference type="InterPro" id="IPR050172">
    <property type="entry name" value="SsuD_RutA_monooxygenase"/>
</dbReference>
<protein>
    <recommendedName>
        <fullName evidence="5">Luciferase-like domain-containing protein</fullName>
    </recommendedName>
</protein>